<dbReference type="AlphaFoldDB" id="W4M472"/>
<protein>
    <submittedName>
        <fullName evidence="1">Uncharacterized protein</fullName>
    </submittedName>
</protein>
<reference evidence="1 2" key="1">
    <citation type="journal article" date="2014" name="Nature">
        <title>An environmental bacterial taxon with a large and distinct metabolic repertoire.</title>
        <authorList>
            <person name="Wilson M.C."/>
            <person name="Mori T."/>
            <person name="Ruckert C."/>
            <person name="Uria A.R."/>
            <person name="Helf M.J."/>
            <person name="Takada K."/>
            <person name="Gernert C."/>
            <person name="Steffens U.A."/>
            <person name="Heycke N."/>
            <person name="Schmitt S."/>
            <person name="Rinke C."/>
            <person name="Helfrich E.J."/>
            <person name="Brachmann A.O."/>
            <person name="Gurgui C."/>
            <person name="Wakimoto T."/>
            <person name="Kracht M."/>
            <person name="Crusemann M."/>
            <person name="Hentschel U."/>
            <person name="Abe I."/>
            <person name="Matsunaga S."/>
            <person name="Kalinowski J."/>
            <person name="Takeyama H."/>
            <person name="Piel J."/>
        </authorList>
    </citation>
    <scope>NUCLEOTIDE SEQUENCE [LARGE SCALE GENOMIC DNA]</scope>
    <source>
        <strain evidence="2">TSY2</strain>
    </source>
</reference>
<dbReference type="Pfam" id="PF04465">
    <property type="entry name" value="DUF499"/>
    <property type="match status" value="1"/>
</dbReference>
<name>W4M472_9BACT</name>
<gene>
    <name evidence="1" type="ORF">ETSY2_25620</name>
</gene>
<dbReference type="Proteomes" id="UP000019140">
    <property type="component" value="Unassembled WGS sequence"/>
</dbReference>
<feature type="non-terminal residue" evidence="1">
    <location>
        <position position="1"/>
    </location>
</feature>
<accession>W4M472</accession>
<evidence type="ECO:0000313" key="2">
    <source>
        <dbReference type="Proteomes" id="UP000019140"/>
    </source>
</evidence>
<keyword evidence="2" id="KW-1185">Reference proteome</keyword>
<sequence>LAKHPDLRRQAMIDLDDVTHTSKPVRVAAFSGREEAPLGIWGTIAEQLGKREQFKDYYSPLAAPGQSAWVELLRGEPLLILLDELPPYFENARSKPIGNSDLSVVTTAALSNLLVAVGKPGLANVCVVISDLKATYEEGSGRINRALENFANEIGRSAMMLEPVGLNTDEIYHILRKRLFAQLPGEADVEAVAQAYAQAVRDAKQMDITSASPEKFAQLIKASYPFHFAIRDLYARFRENPGFQQTRGLIRLMRVVVSRLFEDGGAADRLALIHAHDVDLNDRETKAQVTHINPTLDNAISHDIASHGQAVAEIMDARLGSTDAQDACKLLLVASLASVPDAVLGLSLSEVTSFLCTPGRDLSMLRKDILAELNTRAWYLHANRDGKLYFKNVQNLVAKLKTTAESYHRESSLKELQKFLGKAFAPSLKDCYQDVLVLPPIDEIEITPNRVSLIVCEPSLGGGLHADLLRFYEDLTYPNRILFLSGTHGSLESLL</sequence>
<proteinExistence type="predicted"/>
<organism evidence="1 2">
    <name type="scientific">Candidatus Entotheonella gemina</name>
    <dbReference type="NCBI Taxonomy" id="1429439"/>
    <lineage>
        <taxon>Bacteria</taxon>
        <taxon>Pseudomonadati</taxon>
        <taxon>Nitrospinota/Tectimicrobiota group</taxon>
        <taxon>Candidatus Tectimicrobiota</taxon>
        <taxon>Candidatus Entotheonellia</taxon>
        <taxon>Candidatus Entotheonellales</taxon>
        <taxon>Candidatus Entotheonellaceae</taxon>
        <taxon>Candidatus Entotheonella</taxon>
    </lineage>
</organism>
<evidence type="ECO:0000313" key="1">
    <source>
        <dbReference type="EMBL" id="ETX04990.1"/>
    </source>
</evidence>
<dbReference type="InterPro" id="IPR007555">
    <property type="entry name" value="DUF499"/>
</dbReference>
<dbReference type="HOGENOM" id="CLU_551571_0_0_7"/>
<comment type="caution">
    <text evidence="1">The sequence shown here is derived from an EMBL/GenBank/DDBJ whole genome shotgun (WGS) entry which is preliminary data.</text>
</comment>
<dbReference type="EMBL" id="AZHX01001070">
    <property type="protein sequence ID" value="ETX04990.1"/>
    <property type="molecule type" value="Genomic_DNA"/>
</dbReference>
<feature type="non-terminal residue" evidence="1">
    <location>
        <position position="495"/>
    </location>
</feature>